<dbReference type="Pfam" id="PF08239">
    <property type="entry name" value="SH3_3"/>
    <property type="match status" value="1"/>
</dbReference>
<name>A0ABW1PLG3_9FLAO</name>
<organism evidence="3 4">
    <name type="scientific">Flavobacterium qiangtangense</name>
    <dbReference type="NCBI Taxonomy" id="1442595"/>
    <lineage>
        <taxon>Bacteria</taxon>
        <taxon>Pseudomonadati</taxon>
        <taxon>Bacteroidota</taxon>
        <taxon>Flavobacteriia</taxon>
        <taxon>Flavobacteriales</taxon>
        <taxon>Flavobacteriaceae</taxon>
        <taxon>Flavobacterium</taxon>
    </lineage>
</organism>
<dbReference type="Gene3D" id="2.30.30.40">
    <property type="entry name" value="SH3 Domains"/>
    <property type="match status" value="1"/>
</dbReference>
<proteinExistence type="predicted"/>
<evidence type="ECO:0000259" key="2">
    <source>
        <dbReference type="PROSITE" id="PS51781"/>
    </source>
</evidence>
<evidence type="ECO:0000313" key="4">
    <source>
        <dbReference type="Proteomes" id="UP001596287"/>
    </source>
</evidence>
<evidence type="ECO:0000256" key="1">
    <source>
        <dbReference type="SAM" id="MobiDB-lite"/>
    </source>
</evidence>
<reference evidence="4" key="1">
    <citation type="journal article" date="2019" name="Int. J. Syst. Evol. Microbiol.">
        <title>The Global Catalogue of Microorganisms (GCM) 10K type strain sequencing project: providing services to taxonomists for standard genome sequencing and annotation.</title>
        <authorList>
            <consortium name="The Broad Institute Genomics Platform"/>
            <consortium name="The Broad Institute Genome Sequencing Center for Infectious Disease"/>
            <person name="Wu L."/>
            <person name="Ma J."/>
        </authorList>
    </citation>
    <scope>NUCLEOTIDE SEQUENCE [LARGE SCALE GENOMIC DNA]</scope>
    <source>
        <strain evidence="4">CCUG 49679</strain>
    </source>
</reference>
<dbReference type="InterPro" id="IPR003646">
    <property type="entry name" value="SH3-like_bac-type"/>
</dbReference>
<dbReference type="Proteomes" id="UP001596287">
    <property type="component" value="Unassembled WGS sequence"/>
</dbReference>
<dbReference type="RefSeq" id="WP_379790273.1">
    <property type="nucleotide sequence ID" value="NZ_JBHSQB010000004.1"/>
</dbReference>
<feature type="domain" description="SH3b" evidence="2">
    <location>
        <begin position="67"/>
        <end position="130"/>
    </location>
</feature>
<sequence length="130" mass="14593">MRTLQLRRKLRGLFKLLCSKNRLLKTRKKNKVSTAKSKSLYSNSRKPVAKKSSSVTSTRFYTAPKAEVSATVYVISEILNLREGPGTEYAVIETLDKGDEMVILGHDGDWVQVIVDVSKNVGYVKAIFVK</sequence>
<keyword evidence="4" id="KW-1185">Reference proteome</keyword>
<feature type="region of interest" description="Disordered" evidence="1">
    <location>
        <begin position="32"/>
        <end position="56"/>
    </location>
</feature>
<dbReference type="EMBL" id="JBHSQB010000004">
    <property type="protein sequence ID" value="MFC6095617.1"/>
    <property type="molecule type" value="Genomic_DNA"/>
</dbReference>
<dbReference type="PROSITE" id="PS51781">
    <property type="entry name" value="SH3B"/>
    <property type="match status" value="1"/>
</dbReference>
<gene>
    <name evidence="3" type="ORF">ACFPVY_03075</name>
</gene>
<dbReference type="SMART" id="SM00287">
    <property type="entry name" value="SH3b"/>
    <property type="match status" value="1"/>
</dbReference>
<protein>
    <submittedName>
        <fullName evidence="3">SH3 domain-containing protein</fullName>
    </submittedName>
</protein>
<evidence type="ECO:0000313" key="3">
    <source>
        <dbReference type="EMBL" id="MFC6095617.1"/>
    </source>
</evidence>
<comment type="caution">
    <text evidence="3">The sequence shown here is derived from an EMBL/GenBank/DDBJ whole genome shotgun (WGS) entry which is preliminary data.</text>
</comment>
<accession>A0ABW1PLG3</accession>